<dbReference type="Proteomes" id="UP001066276">
    <property type="component" value="Chromosome 3_2"/>
</dbReference>
<gene>
    <name evidence="1" type="ORF">NDU88_003437</name>
</gene>
<evidence type="ECO:0000313" key="2">
    <source>
        <dbReference type="Proteomes" id="UP001066276"/>
    </source>
</evidence>
<comment type="caution">
    <text evidence="1">The sequence shown here is derived from an EMBL/GenBank/DDBJ whole genome shotgun (WGS) entry which is preliminary data.</text>
</comment>
<protein>
    <submittedName>
        <fullName evidence="1">Uncharacterized protein</fullName>
    </submittedName>
</protein>
<dbReference type="EMBL" id="JANPWB010000006">
    <property type="protein sequence ID" value="KAJ1178190.1"/>
    <property type="molecule type" value="Genomic_DNA"/>
</dbReference>
<sequence>MKWSQLLPSIQKALLRDKDLACLRRKDLLGAMVSWFMGWPDRCTLQKSCDPRTPGYYADDNVHLTGVVMDMFLLKIVGALEQLGFSCAEKVGAACGQWTTGSVVEHSIKANQKVSSRRRRATLAGSLGCLMAGEQEAGMAKKEGGVSVRRARSLQPGQGLRAAHVKVGCKSSQLSRARHLQQGLVIKG</sequence>
<dbReference type="AlphaFoldDB" id="A0AAV7TP45"/>
<keyword evidence="2" id="KW-1185">Reference proteome</keyword>
<accession>A0AAV7TP45</accession>
<proteinExistence type="predicted"/>
<name>A0AAV7TP45_PLEWA</name>
<reference evidence="1" key="1">
    <citation type="journal article" date="2022" name="bioRxiv">
        <title>Sequencing and chromosome-scale assembly of the giantPleurodeles waltlgenome.</title>
        <authorList>
            <person name="Brown T."/>
            <person name="Elewa A."/>
            <person name="Iarovenko S."/>
            <person name="Subramanian E."/>
            <person name="Araus A.J."/>
            <person name="Petzold A."/>
            <person name="Susuki M."/>
            <person name="Suzuki K.-i.T."/>
            <person name="Hayashi T."/>
            <person name="Toyoda A."/>
            <person name="Oliveira C."/>
            <person name="Osipova E."/>
            <person name="Leigh N.D."/>
            <person name="Simon A."/>
            <person name="Yun M.H."/>
        </authorList>
    </citation>
    <scope>NUCLEOTIDE SEQUENCE</scope>
    <source>
        <strain evidence="1">20211129_DDA</strain>
        <tissue evidence="1">Liver</tissue>
    </source>
</reference>
<evidence type="ECO:0000313" key="1">
    <source>
        <dbReference type="EMBL" id="KAJ1178190.1"/>
    </source>
</evidence>
<organism evidence="1 2">
    <name type="scientific">Pleurodeles waltl</name>
    <name type="common">Iberian ribbed newt</name>
    <dbReference type="NCBI Taxonomy" id="8319"/>
    <lineage>
        <taxon>Eukaryota</taxon>
        <taxon>Metazoa</taxon>
        <taxon>Chordata</taxon>
        <taxon>Craniata</taxon>
        <taxon>Vertebrata</taxon>
        <taxon>Euteleostomi</taxon>
        <taxon>Amphibia</taxon>
        <taxon>Batrachia</taxon>
        <taxon>Caudata</taxon>
        <taxon>Salamandroidea</taxon>
        <taxon>Salamandridae</taxon>
        <taxon>Pleurodelinae</taxon>
        <taxon>Pleurodeles</taxon>
    </lineage>
</organism>